<evidence type="ECO:0000313" key="2">
    <source>
        <dbReference type="EMBL" id="RFO97504.1"/>
    </source>
</evidence>
<feature type="region of interest" description="Disordered" evidence="1">
    <location>
        <begin position="57"/>
        <end position="77"/>
    </location>
</feature>
<evidence type="ECO:0000313" key="3">
    <source>
        <dbReference type="Proteomes" id="UP000260665"/>
    </source>
</evidence>
<protein>
    <submittedName>
        <fullName evidence="2">Uncharacterized protein</fullName>
    </submittedName>
</protein>
<accession>A0A3E1RDQ7</accession>
<dbReference type="OrthoDB" id="4774648at2"/>
<feature type="compositionally biased region" description="Polar residues" evidence="1">
    <location>
        <begin position="67"/>
        <end position="77"/>
    </location>
</feature>
<comment type="caution">
    <text evidence="2">The sequence shown here is derived from an EMBL/GenBank/DDBJ whole genome shotgun (WGS) entry which is preliminary data.</text>
</comment>
<evidence type="ECO:0000256" key="1">
    <source>
        <dbReference type="SAM" id="MobiDB-lite"/>
    </source>
</evidence>
<proteinExistence type="predicted"/>
<sequence>MKTEAPSAASVSFPKVPDHYRGVWVRTLLETPTLRDASTCVRWMQTGQWHADLRVPSSARNADGTPTLAQRQSQQGFSGVTEISHAGDTEICTWHRRFDFLPPRPTPDTGTMVFETPERVIERGIHSEYLEVWERMPESVGVCIALAGTTITGADSGERLLQTGSCVMRVRPWQDFEISFGSLRQGVWHIEHSLVPELEGLALPLSLQRTGEHTATVQLANQVSAWKVLEWTDAP</sequence>
<name>A0A3E1RDQ7_9BURK</name>
<gene>
    <name evidence="2" type="ORF">DIC66_06425</name>
</gene>
<reference evidence="2 3" key="1">
    <citation type="submission" date="2018-05" db="EMBL/GenBank/DDBJ databases">
        <title>Rhodoferax soyangensis sp.nov., isolated from an oligotrophic freshwater lake.</title>
        <authorList>
            <person name="Park M."/>
        </authorList>
    </citation>
    <scope>NUCLEOTIDE SEQUENCE [LARGE SCALE GENOMIC DNA]</scope>
    <source>
        <strain evidence="2 3">IMCC26218</strain>
    </source>
</reference>
<keyword evidence="3" id="KW-1185">Reference proteome</keyword>
<dbReference type="EMBL" id="QFZK01000003">
    <property type="protein sequence ID" value="RFO97504.1"/>
    <property type="molecule type" value="Genomic_DNA"/>
</dbReference>
<organism evidence="2 3">
    <name type="scientific">Rhodoferax lacus</name>
    <dbReference type="NCBI Taxonomy" id="2184758"/>
    <lineage>
        <taxon>Bacteria</taxon>
        <taxon>Pseudomonadati</taxon>
        <taxon>Pseudomonadota</taxon>
        <taxon>Betaproteobacteria</taxon>
        <taxon>Burkholderiales</taxon>
        <taxon>Comamonadaceae</taxon>
        <taxon>Rhodoferax</taxon>
    </lineage>
</organism>
<dbReference type="RefSeq" id="WP_117175240.1">
    <property type="nucleotide sequence ID" value="NZ_QFZK01000003.1"/>
</dbReference>
<dbReference type="Proteomes" id="UP000260665">
    <property type="component" value="Unassembled WGS sequence"/>
</dbReference>
<dbReference type="AlphaFoldDB" id="A0A3E1RDQ7"/>